<dbReference type="Proteomes" id="UP000745577">
    <property type="component" value="Unassembled WGS sequence"/>
</dbReference>
<reference evidence="1" key="1">
    <citation type="submission" date="2020-04" db="EMBL/GenBank/DDBJ databases">
        <authorList>
            <person name="Zhang T."/>
        </authorList>
    </citation>
    <scope>NUCLEOTIDE SEQUENCE</scope>
    <source>
        <strain evidence="1">HKST-UBA15</strain>
    </source>
</reference>
<name>A0A955L0E7_9BACT</name>
<organism evidence="1 2">
    <name type="scientific">Candidatus Dojkabacteria bacterium</name>
    <dbReference type="NCBI Taxonomy" id="2099670"/>
    <lineage>
        <taxon>Bacteria</taxon>
        <taxon>Candidatus Dojkabacteria</taxon>
    </lineage>
</organism>
<evidence type="ECO:0000313" key="1">
    <source>
        <dbReference type="EMBL" id="MCA9379998.1"/>
    </source>
</evidence>
<reference evidence="1" key="2">
    <citation type="journal article" date="2021" name="Microbiome">
        <title>Successional dynamics and alternative stable states in a saline activated sludge microbial community over 9 years.</title>
        <authorList>
            <person name="Wang Y."/>
            <person name="Ye J."/>
            <person name="Ju F."/>
            <person name="Liu L."/>
            <person name="Boyd J.A."/>
            <person name="Deng Y."/>
            <person name="Parks D.H."/>
            <person name="Jiang X."/>
            <person name="Yin X."/>
            <person name="Woodcroft B.J."/>
            <person name="Tyson G.W."/>
            <person name="Hugenholtz P."/>
            <person name="Polz M.F."/>
            <person name="Zhang T."/>
        </authorList>
    </citation>
    <scope>NUCLEOTIDE SEQUENCE</scope>
    <source>
        <strain evidence="1">HKST-UBA15</strain>
    </source>
</reference>
<protein>
    <submittedName>
        <fullName evidence="1">Uncharacterized protein</fullName>
    </submittedName>
</protein>
<dbReference type="EMBL" id="JAGQLL010000024">
    <property type="protein sequence ID" value="MCA9379998.1"/>
    <property type="molecule type" value="Genomic_DNA"/>
</dbReference>
<dbReference type="AlphaFoldDB" id="A0A955L0E7"/>
<proteinExistence type="predicted"/>
<evidence type="ECO:0000313" key="2">
    <source>
        <dbReference type="Proteomes" id="UP000745577"/>
    </source>
</evidence>
<comment type="caution">
    <text evidence="1">The sequence shown here is derived from an EMBL/GenBank/DDBJ whole genome shotgun (WGS) entry which is preliminary data.</text>
</comment>
<sequence>MSTSTRIGFEGVSSIATTPTDCILEVGHVIRVKSPIKPVIVQLASSVCKKCPLMNVCSVGSLII</sequence>
<gene>
    <name evidence="1" type="ORF">KC675_02345</name>
</gene>
<accession>A0A955L0E7</accession>